<proteinExistence type="inferred from homology"/>
<dbReference type="PROSITE" id="PS00893">
    <property type="entry name" value="NUDIX_BOX"/>
    <property type="match status" value="1"/>
</dbReference>
<dbReference type="CDD" id="cd04673">
    <property type="entry name" value="NUDIX_ADPRase"/>
    <property type="match status" value="1"/>
</dbReference>
<dbReference type="RefSeq" id="WP_099648121.1">
    <property type="nucleotide sequence ID" value="NZ_CAJGAB010000018.1"/>
</dbReference>
<dbReference type="Proteomes" id="UP000229314">
    <property type="component" value="Chromosome"/>
</dbReference>
<evidence type="ECO:0000256" key="2">
    <source>
        <dbReference type="ARBA" id="ARBA00022801"/>
    </source>
</evidence>
<dbReference type="PANTHER" id="PTHR43736">
    <property type="entry name" value="ADP-RIBOSE PYROPHOSPHATASE"/>
    <property type="match status" value="1"/>
</dbReference>
<dbReference type="PRINTS" id="PR00502">
    <property type="entry name" value="NUDIXFAMILY"/>
</dbReference>
<dbReference type="PANTHER" id="PTHR43736:SF1">
    <property type="entry name" value="DIHYDRONEOPTERIN TRIPHOSPHATE DIPHOSPHATASE"/>
    <property type="match status" value="1"/>
</dbReference>
<dbReference type="GeneID" id="78896546"/>
<dbReference type="SUPFAM" id="SSF55811">
    <property type="entry name" value="Nudix"/>
    <property type="match status" value="1"/>
</dbReference>
<dbReference type="InterPro" id="IPR015797">
    <property type="entry name" value="NUDIX_hydrolase-like_dom_sf"/>
</dbReference>
<evidence type="ECO:0000256" key="1">
    <source>
        <dbReference type="ARBA" id="ARBA00001946"/>
    </source>
</evidence>
<name>A0A2D2BWZ1_9RHOB</name>
<dbReference type="AlphaFoldDB" id="A0A2D2BWZ1"/>
<dbReference type="PROSITE" id="PS51462">
    <property type="entry name" value="NUDIX"/>
    <property type="match status" value="1"/>
</dbReference>
<dbReference type="Pfam" id="PF00293">
    <property type="entry name" value="NUDIX"/>
    <property type="match status" value="1"/>
</dbReference>
<dbReference type="GO" id="GO:0016787">
    <property type="term" value="F:hydrolase activity"/>
    <property type="evidence" value="ECO:0007669"/>
    <property type="project" value="UniProtKB-KW"/>
</dbReference>
<protein>
    <submittedName>
        <fullName evidence="5">NUDIX hydrolase</fullName>
    </submittedName>
</protein>
<dbReference type="Gene3D" id="3.90.79.10">
    <property type="entry name" value="Nucleoside Triphosphate Pyrophosphohydrolase"/>
    <property type="match status" value="1"/>
</dbReference>
<dbReference type="InterPro" id="IPR000086">
    <property type="entry name" value="NUDIX_hydrolase_dom"/>
</dbReference>
<evidence type="ECO:0000256" key="3">
    <source>
        <dbReference type="RuleBase" id="RU003476"/>
    </source>
</evidence>
<dbReference type="InterPro" id="IPR020476">
    <property type="entry name" value="Nudix_hydrolase"/>
</dbReference>
<feature type="domain" description="Nudix hydrolase" evidence="4">
    <location>
        <begin position="16"/>
        <end position="155"/>
    </location>
</feature>
<comment type="similarity">
    <text evidence="3">Belongs to the Nudix hydrolase family.</text>
</comment>
<evidence type="ECO:0000313" key="5">
    <source>
        <dbReference type="EMBL" id="ATQ54787.1"/>
    </source>
</evidence>
<accession>A0A2D2BWZ1</accession>
<sequence length="159" mass="16825">MTAGPQDARPRDAAARPVLAALAVLIDHDPDHGPRVLLVQRRNPPDAGLWGFPGGHVEPGETALAAAARELHEETGLTARPVCYIDNIDVIERGADGALRFHFLLAAVLCEPLGPARAPLAADDALDAAWVPLADLRAGRLPLSARVLATLDRALARRP</sequence>
<dbReference type="EMBL" id="CP024422">
    <property type="protein sequence ID" value="ATQ54787.1"/>
    <property type="molecule type" value="Genomic_DNA"/>
</dbReference>
<comment type="cofactor">
    <cofactor evidence="1">
        <name>Mg(2+)</name>
        <dbReference type="ChEBI" id="CHEBI:18420"/>
    </cofactor>
</comment>
<evidence type="ECO:0000259" key="4">
    <source>
        <dbReference type="PROSITE" id="PS51462"/>
    </source>
</evidence>
<organism evidence="5 6">
    <name type="scientific">Paracoccus yeei</name>
    <dbReference type="NCBI Taxonomy" id="147645"/>
    <lineage>
        <taxon>Bacteria</taxon>
        <taxon>Pseudomonadati</taxon>
        <taxon>Pseudomonadota</taxon>
        <taxon>Alphaproteobacteria</taxon>
        <taxon>Rhodobacterales</taxon>
        <taxon>Paracoccaceae</taxon>
        <taxon>Paracoccus</taxon>
    </lineage>
</organism>
<evidence type="ECO:0000313" key="6">
    <source>
        <dbReference type="Proteomes" id="UP000229314"/>
    </source>
</evidence>
<reference evidence="5 6" key="1">
    <citation type="submission" date="2017-10" db="EMBL/GenBank/DDBJ databases">
        <title>Complete genome sequence of Paracoccus yeei TT13 isolated from human skin.</title>
        <authorList>
            <person name="Lee K."/>
            <person name="Lim J.Y."/>
            <person name="Hwang I."/>
        </authorList>
    </citation>
    <scope>NUCLEOTIDE SEQUENCE [LARGE SCALE GENOMIC DNA]</scope>
    <source>
        <strain evidence="5 6">TT13</strain>
    </source>
</reference>
<gene>
    <name evidence="5" type="ORF">PYTT13_02535</name>
</gene>
<dbReference type="InterPro" id="IPR020084">
    <property type="entry name" value="NUDIX_hydrolase_CS"/>
</dbReference>
<keyword evidence="2 3" id="KW-0378">Hydrolase</keyword>